<name>A0A7J6X9X3_THATH</name>
<dbReference type="OrthoDB" id="10324891at2759"/>
<protein>
    <submittedName>
        <fullName evidence="2">Uncharacterized protein</fullName>
    </submittedName>
</protein>
<gene>
    <name evidence="2" type="ORF">FRX31_003825</name>
</gene>
<accession>A0A7J6X9X3</accession>
<evidence type="ECO:0000256" key="1">
    <source>
        <dbReference type="SAM" id="MobiDB-lite"/>
    </source>
</evidence>
<feature type="compositionally biased region" description="Polar residues" evidence="1">
    <location>
        <begin position="86"/>
        <end position="97"/>
    </location>
</feature>
<dbReference type="Proteomes" id="UP000554482">
    <property type="component" value="Unassembled WGS sequence"/>
</dbReference>
<proteinExistence type="predicted"/>
<dbReference type="EMBL" id="JABWDY010002514">
    <property type="protein sequence ID" value="KAF5206591.1"/>
    <property type="molecule type" value="Genomic_DNA"/>
</dbReference>
<keyword evidence="3" id="KW-1185">Reference proteome</keyword>
<comment type="caution">
    <text evidence="2">The sequence shown here is derived from an EMBL/GenBank/DDBJ whole genome shotgun (WGS) entry which is preliminary data.</text>
</comment>
<evidence type="ECO:0000313" key="3">
    <source>
        <dbReference type="Proteomes" id="UP000554482"/>
    </source>
</evidence>
<reference evidence="2 3" key="1">
    <citation type="submission" date="2020-06" db="EMBL/GenBank/DDBJ databases">
        <title>Transcriptomic and genomic resources for Thalictrum thalictroides and T. hernandezii: Facilitating candidate gene discovery in an emerging model plant lineage.</title>
        <authorList>
            <person name="Arias T."/>
            <person name="Riano-Pachon D.M."/>
            <person name="Di Stilio V.S."/>
        </authorList>
    </citation>
    <scope>NUCLEOTIDE SEQUENCE [LARGE SCALE GENOMIC DNA]</scope>
    <source>
        <strain evidence="3">cv. WT478/WT964</strain>
        <tissue evidence="2">Leaves</tissue>
    </source>
</reference>
<sequence length="163" mass="17681">MGHAGGDAARPGHPYFHLAQNTAPARISSLTVNLDASERLPKGFGKFLDMKTGMIYYMKNGENDDAIGRNAIRHPIFESRHPRGGSPTQSEISSLTSHHGRRSYAAEEVSSSSNARAREITSMTLMGCPSCHTYAMTAVGDESVMCSKCGINLIDFIDEKSTE</sequence>
<organism evidence="2 3">
    <name type="scientific">Thalictrum thalictroides</name>
    <name type="common">Rue-anemone</name>
    <name type="synonym">Anemone thalictroides</name>
    <dbReference type="NCBI Taxonomy" id="46969"/>
    <lineage>
        <taxon>Eukaryota</taxon>
        <taxon>Viridiplantae</taxon>
        <taxon>Streptophyta</taxon>
        <taxon>Embryophyta</taxon>
        <taxon>Tracheophyta</taxon>
        <taxon>Spermatophyta</taxon>
        <taxon>Magnoliopsida</taxon>
        <taxon>Ranunculales</taxon>
        <taxon>Ranunculaceae</taxon>
        <taxon>Thalictroideae</taxon>
        <taxon>Thalictrum</taxon>
    </lineage>
</organism>
<feature type="region of interest" description="Disordered" evidence="1">
    <location>
        <begin position="78"/>
        <end position="113"/>
    </location>
</feature>
<dbReference type="AlphaFoldDB" id="A0A7J6X9X3"/>
<evidence type="ECO:0000313" key="2">
    <source>
        <dbReference type="EMBL" id="KAF5206591.1"/>
    </source>
</evidence>